<comment type="caution">
    <text evidence="2">The sequence shown here is derived from an EMBL/GenBank/DDBJ whole genome shotgun (WGS) entry which is preliminary data.</text>
</comment>
<keyword evidence="3" id="KW-1185">Reference proteome</keyword>
<dbReference type="Gene3D" id="2.60.40.20">
    <property type="entry name" value="Alpha-amylase inhibitor"/>
    <property type="match status" value="1"/>
</dbReference>
<sequence>MGTATMDYNRPADGGGRGDVVTPSATAPNCINLSVEYGSVGTVMWATVVNRCGSNQRINIVVQNAPDSGCFTLQNGYQQRWTFAGINPKVTRIDSC</sequence>
<dbReference type="InterPro" id="IPR036379">
    <property type="entry name" value="A-amylase_inhib_sf"/>
</dbReference>
<reference evidence="2 3" key="1">
    <citation type="submission" date="2021-01" db="EMBL/GenBank/DDBJ databases">
        <title>Actinoplanes sp. nov. LDG1-06 isolated from lichen.</title>
        <authorList>
            <person name="Saeng-In P."/>
            <person name="Phongsopitanun W."/>
            <person name="Kanchanasin P."/>
            <person name="Yuki M."/>
            <person name="Kudo T."/>
            <person name="Ohkuma M."/>
            <person name="Tanasupawat S."/>
        </authorList>
    </citation>
    <scope>NUCLEOTIDE SEQUENCE [LARGE SCALE GENOMIC DNA]</scope>
    <source>
        <strain evidence="2 3">LDG1-06</strain>
    </source>
</reference>
<proteinExistence type="predicted"/>
<protein>
    <submittedName>
        <fullName evidence="2">Uncharacterized protein</fullName>
    </submittedName>
</protein>
<gene>
    <name evidence="2" type="ORF">JIG36_45900</name>
</gene>
<dbReference type="Proteomes" id="UP000632138">
    <property type="component" value="Unassembled WGS sequence"/>
</dbReference>
<accession>A0ABS2ASK5</accession>
<evidence type="ECO:0000313" key="3">
    <source>
        <dbReference type="Proteomes" id="UP000632138"/>
    </source>
</evidence>
<name>A0ABS2ASK5_9ACTN</name>
<dbReference type="RefSeq" id="WP_203383213.1">
    <property type="nucleotide sequence ID" value="NZ_JAENHP010000029.1"/>
</dbReference>
<organism evidence="2 3">
    <name type="scientific">Paractinoplanes ovalisporus</name>
    <dbReference type="NCBI Taxonomy" id="2810368"/>
    <lineage>
        <taxon>Bacteria</taxon>
        <taxon>Bacillati</taxon>
        <taxon>Actinomycetota</taxon>
        <taxon>Actinomycetes</taxon>
        <taxon>Micromonosporales</taxon>
        <taxon>Micromonosporaceae</taxon>
        <taxon>Paractinoplanes</taxon>
    </lineage>
</organism>
<evidence type="ECO:0000313" key="2">
    <source>
        <dbReference type="EMBL" id="MBM2622860.1"/>
    </source>
</evidence>
<evidence type="ECO:0000256" key="1">
    <source>
        <dbReference type="SAM" id="MobiDB-lite"/>
    </source>
</evidence>
<feature type="region of interest" description="Disordered" evidence="1">
    <location>
        <begin position="1"/>
        <end position="21"/>
    </location>
</feature>
<dbReference type="EMBL" id="JAENHP010000029">
    <property type="protein sequence ID" value="MBM2622860.1"/>
    <property type="molecule type" value="Genomic_DNA"/>
</dbReference>